<dbReference type="EMBL" id="AMGW01000001">
    <property type="protein sequence ID" value="EXJ65081.1"/>
    <property type="molecule type" value="Genomic_DNA"/>
</dbReference>
<dbReference type="Proteomes" id="UP000019473">
    <property type="component" value="Unassembled WGS sequence"/>
</dbReference>
<dbReference type="InterPro" id="IPR010730">
    <property type="entry name" value="HET"/>
</dbReference>
<evidence type="ECO:0000259" key="1">
    <source>
        <dbReference type="Pfam" id="PF06985"/>
    </source>
</evidence>
<dbReference type="RefSeq" id="XP_007753648.1">
    <property type="nucleotide sequence ID" value="XM_007755458.1"/>
</dbReference>
<dbReference type="PANTHER" id="PTHR33112:SF10">
    <property type="entry name" value="TOL"/>
    <property type="match status" value="1"/>
</dbReference>
<keyword evidence="3" id="KW-1185">Reference proteome</keyword>
<protein>
    <recommendedName>
        <fullName evidence="1">Heterokaryon incompatibility domain-containing protein</fullName>
    </recommendedName>
</protein>
<dbReference type="OrthoDB" id="5125733at2759"/>
<dbReference type="Pfam" id="PF06985">
    <property type="entry name" value="HET"/>
    <property type="match status" value="1"/>
</dbReference>
<dbReference type="VEuPathDB" id="FungiDB:A1O7_01421"/>
<evidence type="ECO:0000313" key="3">
    <source>
        <dbReference type="Proteomes" id="UP000019473"/>
    </source>
</evidence>
<proteinExistence type="predicted"/>
<comment type="caution">
    <text evidence="2">The sequence shown here is derived from an EMBL/GenBank/DDBJ whole genome shotgun (WGS) entry which is preliminary data.</text>
</comment>
<dbReference type="HOGENOM" id="CLU_549814_0_0_1"/>
<dbReference type="PANTHER" id="PTHR33112">
    <property type="entry name" value="DOMAIN PROTEIN, PUTATIVE-RELATED"/>
    <property type="match status" value="1"/>
</dbReference>
<dbReference type="AlphaFoldDB" id="W9WKC9"/>
<name>W9WKC9_9EURO</name>
<accession>W9WKC9</accession>
<gene>
    <name evidence="2" type="ORF">A1O7_01421</name>
</gene>
<dbReference type="GeneID" id="19176033"/>
<feature type="domain" description="Heterokaryon incompatibility" evidence="1">
    <location>
        <begin position="7"/>
        <end position="129"/>
    </location>
</feature>
<dbReference type="eggNOG" id="ENOG502SIEQ">
    <property type="taxonomic scope" value="Eukaryota"/>
</dbReference>
<evidence type="ECO:0000313" key="2">
    <source>
        <dbReference type="EMBL" id="EXJ65081.1"/>
    </source>
</evidence>
<reference evidence="2 3" key="1">
    <citation type="submission" date="2013-03" db="EMBL/GenBank/DDBJ databases">
        <title>The Genome Sequence of Cladophialophora yegresii CBS 114405.</title>
        <authorList>
            <consortium name="The Broad Institute Genomics Platform"/>
            <person name="Cuomo C."/>
            <person name="de Hoog S."/>
            <person name="Gorbushina A."/>
            <person name="Walker B."/>
            <person name="Young S.K."/>
            <person name="Zeng Q."/>
            <person name="Gargeya S."/>
            <person name="Fitzgerald M."/>
            <person name="Haas B."/>
            <person name="Abouelleil A."/>
            <person name="Allen A.W."/>
            <person name="Alvarado L."/>
            <person name="Arachchi H.M."/>
            <person name="Berlin A.M."/>
            <person name="Chapman S.B."/>
            <person name="Gainer-Dewar J."/>
            <person name="Goldberg J."/>
            <person name="Griggs A."/>
            <person name="Gujja S."/>
            <person name="Hansen M."/>
            <person name="Howarth C."/>
            <person name="Imamovic A."/>
            <person name="Ireland A."/>
            <person name="Larimer J."/>
            <person name="McCowan C."/>
            <person name="Murphy C."/>
            <person name="Pearson M."/>
            <person name="Poon T.W."/>
            <person name="Priest M."/>
            <person name="Roberts A."/>
            <person name="Saif S."/>
            <person name="Shea T."/>
            <person name="Sisk P."/>
            <person name="Sykes S."/>
            <person name="Wortman J."/>
            <person name="Nusbaum C."/>
            <person name="Birren B."/>
        </authorList>
    </citation>
    <scope>NUCLEOTIDE SEQUENCE [LARGE SCALE GENOMIC DNA]</scope>
    <source>
        <strain evidence="2 3">CBS 114405</strain>
    </source>
</reference>
<sequence length="496" mass="56574">MASLQIKSLTKNFQHAIRITRALKVRYLWIDSLCIVQDDDAEWEAQSADMGLVYANAECVVSASASRDSDGGCFRPQDLFRSDCVLRKSSFRSIEVEASDDKSFAASLKLFKDRAENTVLSTRAWAFQERYLARRVLHFCEGVVFFECNNLIVRDGIRFSRATYPRRAGVRSDGTLYPLEECEAVRPPSERSRMAQTRTRRGRFRMAFSQPPPENPQDTARLDLLSRMLALSARSGMRGAFELLWRFKGTENAEKVEFHQSWYEIVEQYSTRKLTRESDKLKAMSGIAYFIQKNTAFRYAAGLWKGMLAFNLLWVVSSSPEERPARNIPSWSWGSVNGRISHRLQFPEPTEQLEGTNGTSQPFRFQSTWREITPLISEGEMEVIEQRSDLVLSARLSVHGHLHASTSLQVNIIHDAILPSASTTSGQLFYLPVLAFKNDKVHPVGSVMQIHGLVVRSKLNVRCTYERVGYFWTANCLGLKQVLERQRNPTSLVYLV</sequence>
<organism evidence="2 3">
    <name type="scientific">Cladophialophora yegresii CBS 114405</name>
    <dbReference type="NCBI Taxonomy" id="1182544"/>
    <lineage>
        <taxon>Eukaryota</taxon>
        <taxon>Fungi</taxon>
        <taxon>Dikarya</taxon>
        <taxon>Ascomycota</taxon>
        <taxon>Pezizomycotina</taxon>
        <taxon>Eurotiomycetes</taxon>
        <taxon>Chaetothyriomycetidae</taxon>
        <taxon>Chaetothyriales</taxon>
        <taxon>Herpotrichiellaceae</taxon>
        <taxon>Cladophialophora</taxon>
    </lineage>
</organism>